<dbReference type="InterPro" id="IPR010387">
    <property type="entry name" value="QueT"/>
</dbReference>
<name>A0A948WPW8_9FIRM</name>
<gene>
    <name evidence="2" type="ORF">H9882_04745</name>
</gene>
<dbReference type="PIRSF" id="PIRSF031501">
    <property type="entry name" value="QueT"/>
    <property type="match status" value="1"/>
</dbReference>
<comment type="caution">
    <text evidence="2">The sequence shown here is derived from an EMBL/GenBank/DDBJ whole genome shotgun (WGS) entry which is preliminary data.</text>
</comment>
<dbReference type="AlphaFoldDB" id="A0A948WPW8"/>
<sequence length="173" mass="18543">MIMNTKRLVRCAMVAALYTVLCLALIPFSYGAIQVRLAEILCLLPVFGAEYIVAVTLGCFLSNLLGSTMVDVLFGTVATLLACLVTYQLRNFRIGSAKLAIPSALPPILFNALIVGALELTFFIPDAAATLPAALWNAFTVGLGEVISCGILGVLLVYFIEKNPAVRRLFADN</sequence>
<dbReference type="Proteomes" id="UP000713596">
    <property type="component" value="Unassembled WGS sequence"/>
</dbReference>
<dbReference type="EMBL" id="JAHLFP010000036">
    <property type="protein sequence ID" value="MBU3806182.1"/>
    <property type="molecule type" value="Genomic_DNA"/>
</dbReference>
<evidence type="ECO:0000256" key="1">
    <source>
        <dbReference type="SAM" id="Phobius"/>
    </source>
</evidence>
<keyword evidence="1" id="KW-1133">Transmembrane helix</keyword>
<evidence type="ECO:0000313" key="2">
    <source>
        <dbReference type="EMBL" id="MBU3806182.1"/>
    </source>
</evidence>
<feature type="transmembrane region" description="Helical" evidence="1">
    <location>
        <begin position="69"/>
        <end position="87"/>
    </location>
</feature>
<dbReference type="PANTHER" id="PTHR40044:SF1">
    <property type="entry name" value="INTEGRAL MEMBRANE PROTEIN"/>
    <property type="match status" value="1"/>
</dbReference>
<keyword evidence="1" id="KW-0812">Transmembrane</keyword>
<organism evidence="2 3">
    <name type="scientific">Candidatus Allofournierella pullistercoris</name>
    <dbReference type="NCBI Taxonomy" id="2838597"/>
    <lineage>
        <taxon>Bacteria</taxon>
        <taxon>Bacillati</taxon>
        <taxon>Bacillota</taxon>
        <taxon>Clostridia</taxon>
        <taxon>Eubacteriales</taxon>
        <taxon>Oscillospiraceae</taxon>
        <taxon>Allofournierella</taxon>
    </lineage>
</organism>
<feature type="transmembrane region" description="Helical" evidence="1">
    <location>
        <begin position="99"/>
        <end position="124"/>
    </location>
</feature>
<feature type="transmembrane region" description="Helical" evidence="1">
    <location>
        <begin position="40"/>
        <end position="63"/>
    </location>
</feature>
<proteinExistence type="predicted"/>
<reference evidence="2" key="1">
    <citation type="journal article" date="2021" name="PeerJ">
        <title>Extensive microbial diversity within the chicken gut microbiome revealed by metagenomics and culture.</title>
        <authorList>
            <person name="Gilroy R."/>
            <person name="Ravi A."/>
            <person name="Getino M."/>
            <person name="Pursley I."/>
            <person name="Horton D.L."/>
            <person name="Alikhan N.F."/>
            <person name="Baker D."/>
            <person name="Gharbi K."/>
            <person name="Hall N."/>
            <person name="Watson M."/>
            <person name="Adriaenssens E.M."/>
            <person name="Foster-Nyarko E."/>
            <person name="Jarju S."/>
            <person name="Secka A."/>
            <person name="Antonio M."/>
            <person name="Oren A."/>
            <person name="Chaudhuri R.R."/>
            <person name="La Ragione R."/>
            <person name="Hildebrand F."/>
            <person name="Pallen M.J."/>
        </authorList>
    </citation>
    <scope>NUCLEOTIDE SEQUENCE</scope>
    <source>
        <strain evidence="2">B5_2728</strain>
    </source>
</reference>
<protein>
    <submittedName>
        <fullName evidence="2">QueT transporter family protein</fullName>
    </submittedName>
</protein>
<keyword evidence="1" id="KW-0472">Membrane</keyword>
<dbReference type="Pfam" id="PF06177">
    <property type="entry name" value="QueT"/>
    <property type="match status" value="1"/>
</dbReference>
<dbReference type="PANTHER" id="PTHR40044">
    <property type="entry name" value="INTEGRAL MEMBRANE PROTEIN-RELATED"/>
    <property type="match status" value="1"/>
</dbReference>
<feature type="transmembrane region" description="Helical" evidence="1">
    <location>
        <begin position="12"/>
        <end position="33"/>
    </location>
</feature>
<evidence type="ECO:0000313" key="3">
    <source>
        <dbReference type="Proteomes" id="UP000713596"/>
    </source>
</evidence>
<feature type="transmembrane region" description="Helical" evidence="1">
    <location>
        <begin position="136"/>
        <end position="160"/>
    </location>
</feature>
<accession>A0A948WPW8</accession>
<reference evidence="2" key="2">
    <citation type="submission" date="2021-04" db="EMBL/GenBank/DDBJ databases">
        <authorList>
            <person name="Gilroy R."/>
        </authorList>
    </citation>
    <scope>NUCLEOTIDE SEQUENCE</scope>
    <source>
        <strain evidence="2">B5_2728</strain>
    </source>
</reference>